<keyword evidence="2" id="KW-1185">Reference proteome</keyword>
<name>A0ABZ1TTR5_STRVG</name>
<sequence length="115" mass="12256">MSRWIRVLAVVIVLGGAGGCGEPEEVELTGCSGLDLTVKITNTTGERATPYARASTDDQFHVGLNVKSGTGWGPQPRVEMEPGETKTFEYHVDPGMFGGDSVDCEANPRVAVSWT</sequence>
<organism evidence="1 2">
    <name type="scientific">Streptomyces virginiae</name>
    <name type="common">Streptomyces cinnamonensis</name>
    <dbReference type="NCBI Taxonomy" id="1961"/>
    <lineage>
        <taxon>Bacteria</taxon>
        <taxon>Bacillati</taxon>
        <taxon>Actinomycetota</taxon>
        <taxon>Actinomycetes</taxon>
        <taxon>Kitasatosporales</taxon>
        <taxon>Streptomycetaceae</taxon>
        <taxon>Streptomyces</taxon>
    </lineage>
</organism>
<dbReference type="RefSeq" id="WP_328966193.1">
    <property type="nucleotide sequence ID" value="NZ_CP108091.1"/>
</dbReference>
<dbReference type="EMBL" id="CP108091">
    <property type="protein sequence ID" value="WUQ18248.1"/>
    <property type="molecule type" value="Genomic_DNA"/>
</dbReference>
<reference evidence="1" key="1">
    <citation type="submission" date="2022-10" db="EMBL/GenBank/DDBJ databases">
        <title>The complete genomes of actinobacterial strains from the NBC collection.</title>
        <authorList>
            <person name="Joergensen T.S."/>
            <person name="Alvarez Arevalo M."/>
            <person name="Sterndorff E.B."/>
            <person name="Faurdal D."/>
            <person name="Vuksanovic O."/>
            <person name="Mourched A.-S."/>
            <person name="Charusanti P."/>
            <person name="Shaw S."/>
            <person name="Blin K."/>
            <person name="Weber T."/>
        </authorList>
    </citation>
    <scope>NUCLEOTIDE SEQUENCE</scope>
    <source>
        <strain evidence="1">NBC_00248</strain>
        <plasmid evidence="1">unnamed1</plasmid>
    </source>
</reference>
<dbReference type="Proteomes" id="UP001432039">
    <property type="component" value="Plasmid unnamed1"/>
</dbReference>
<protein>
    <recommendedName>
        <fullName evidence="3">EfeO-type cupredoxin-like domain-containing protein</fullName>
    </recommendedName>
</protein>
<evidence type="ECO:0008006" key="3">
    <source>
        <dbReference type="Google" id="ProtNLM"/>
    </source>
</evidence>
<geneLocation type="plasmid" evidence="1 2">
    <name>unnamed1</name>
</geneLocation>
<gene>
    <name evidence="1" type="ORF">OG517_43280</name>
</gene>
<evidence type="ECO:0000313" key="2">
    <source>
        <dbReference type="Proteomes" id="UP001432039"/>
    </source>
</evidence>
<keyword evidence="1" id="KW-0614">Plasmid</keyword>
<proteinExistence type="predicted"/>
<accession>A0ABZ1TTR5</accession>
<evidence type="ECO:0000313" key="1">
    <source>
        <dbReference type="EMBL" id="WUQ18248.1"/>
    </source>
</evidence>
<dbReference type="PROSITE" id="PS51257">
    <property type="entry name" value="PROKAR_LIPOPROTEIN"/>
    <property type="match status" value="1"/>
</dbReference>